<organism evidence="1">
    <name type="scientific">marine sediment metagenome</name>
    <dbReference type="NCBI Taxonomy" id="412755"/>
    <lineage>
        <taxon>unclassified sequences</taxon>
        <taxon>metagenomes</taxon>
        <taxon>ecological metagenomes</taxon>
    </lineage>
</organism>
<gene>
    <name evidence="1" type="ORF">LCGC14_1401490</name>
</gene>
<proteinExistence type="predicted"/>
<protein>
    <submittedName>
        <fullName evidence="1">Uncharacterized protein</fullName>
    </submittedName>
</protein>
<comment type="caution">
    <text evidence="1">The sequence shown here is derived from an EMBL/GenBank/DDBJ whole genome shotgun (WGS) entry which is preliminary data.</text>
</comment>
<sequence>MIDERIEGYIEEHYKDFPKLSNFFSQDILDKKRVIKLKYDKEKNDIINTFNYE</sequence>
<dbReference type="EMBL" id="LAZR01009160">
    <property type="protein sequence ID" value="KKM74318.1"/>
    <property type="molecule type" value="Genomic_DNA"/>
</dbReference>
<dbReference type="AlphaFoldDB" id="A0A0F9JX91"/>
<reference evidence="1" key="1">
    <citation type="journal article" date="2015" name="Nature">
        <title>Complex archaea that bridge the gap between prokaryotes and eukaryotes.</title>
        <authorList>
            <person name="Spang A."/>
            <person name="Saw J.H."/>
            <person name="Jorgensen S.L."/>
            <person name="Zaremba-Niedzwiedzka K."/>
            <person name="Martijn J."/>
            <person name="Lind A.E."/>
            <person name="van Eijk R."/>
            <person name="Schleper C."/>
            <person name="Guy L."/>
            <person name="Ettema T.J."/>
        </authorList>
    </citation>
    <scope>NUCLEOTIDE SEQUENCE</scope>
</reference>
<name>A0A0F9JX91_9ZZZZ</name>
<evidence type="ECO:0000313" key="1">
    <source>
        <dbReference type="EMBL" id="KKM74318.1"/>
    </source>
</evidence>
<accession>A0A0F9JX91</accession>